<dbReference type="GO" id="GO:0070041">
    <property type="term" value="F:rRNA (uridine-C5-)-methyltransferase activity"/>
    <property type="evidence" value="ECO:0007669"/>
    <property type="project" value="TreeGrafter"/>
</dbReference>
<organism evidence="7 8">
    <name type="scientific">Hydrogenothermus marinus</name>
    <dbReference type="NCBI Taxonomy" id="133270"/>
    <lineage>
        <taxon>Bacteria</taxon>
        <taxon>Pseudomonadati</taxon>
        <taxon>Aquificota</taxon>
        <taxon>Aquificia</taxon>
        <taxon>Aquificales</taxon>
        <taxon>Hydrogenothermaceae</taxon>
        <taxon>Hydrogenothermus</taxon>
    </lineage>
</organism>
<dbReference type="PANTHER" id="PTHR11061">
    <property type="entry name" value="RNA M5U METHYLTRANSFERASE"/>
    <property type="match status" value="1"/>
</dbReference>
<dbReference type="PROSITE" id="PS01231">
    <property type="entry name" value="TRMA_2"/>
    <property type="match status" value="1"/>
</dbReference>
<dbReference type="InterPro" id="IPR010280">
    <property type="entry name" value="U5_MeTrfase_fam"/>
</dbReference>
<sequence>MIVNIEKIVYGGKGLGKLNSKTCFIPYVLPNEKVKINIKKDKKSFCEGYPLEILEKSEYRVNPECEYYTKCGGCDFQHISYEKQLDLKKEILEEALFRLGKIEKKVDKIIPSENPFYYRNRVQFKINNGEFGFFAPESNDVINIDSCKISHLKINEAIESLKKLSKNHKNIKEIHIFYPNTEKALLNIYLNEFEELDFQTIKENLPISINGAGIYLKNKRIKTFGKSFTFEKVGKYNFRISLDSFFQVNRFQIENILNEVLKEIEENKIVGDIFCGVGLFTIPVAKKSKKSFGVEINKSAVKDANYNLKINNIQNTKIFETSASKALDIISGYQPEILIFDPPRTGLYKDLINKVLNLKKLEKIVYVSCNPATASRDINLLADKFKLKKVKMIDMFPQTHHIESIFVLERI</sequence>
<dbReference type="AlphaFoldDB" id="A0A3M0BMV7"/>
<dbReference type="RefSeq" id="WP_121922376.1">
    <property type="nucleotide sequence ID" value="NZ_REFO01000010.1"/>
</dbReference>
<dbReference type="InterPro" id="IPR030391">
    <property type="entry name" value="MeTrfase_TrmA_CS"/>
</dbReference>
<feature type="binding site" evidence="4">
    <location>
        <position position="295"/>
    </location>
    <ligand>
        <name>S-adenosyl-L-methionine</name>
        <dbReference type="ChEBI" id="CHEBI:59789"/>
    </ligand>
</feature>
<dbReference type="Pfam" id="PF05958">
    <property type="entry name" value="tRNA_U5-meth_tr"/>
    <property type="match status" value="1"/>
</dbReference>
<evidence type="ECO:0000256" key="4">
    <source>
        <dbReference type="PROSITE-ProRule" id="PRU01024"/>
    </source>
</evidence>
<evidence type="ECO:0000256" key="3">
    <source>
        <dbReference type="ARBA" id="ARBA00022691"/>
    </source>
</evidence>
<dbReference type="Proteomes" id="UP000280842">
    <property type="component" value="Unassembled WGS sequence"/>
</dbReference>
<evidence type="ECO:0000256" key="2">
    <source>
        <dbReference type="ARBA" id="ARBA00022679"/>
    </source>
</evidence>
<proteinExistence type="inferred from homology"/>
<evidence type="ECO:0000256" key="5">
    <source>
        <dbReference type="PROSITE-ProRule" id="PRU10015"/>
    </source>
</evidence>
<dbReference type="InterPro" id="IPR002792">
    <property type="entry name" value="TRAM_dom"/>
</dbReference>
<evidence type="ECO:0000259" key="6">
    <source>
        <dbReference type="Pfam" id="PF01938"/>
    </source>
</evidence>
<reference evidence="7 8" key="1">
    <citation type="submission" date="2018-10" db="EMBL/GenBank/DDBJ databases">
        <title>Genomic Encyclopedia of Archaeal and Bacterial Type Strains, Phase II (KMG-II): from individual species to whole genera.</title>
        <authorList>
            <person name="Goeker M."/>
        </authorList>
    </citation>
    <scope>NUCLEOTIDE SEQUENCE [LARGE SCALE GENOMIC DNA]</scope>
    <source>
        <strain evidence="7 8">VM1</strain>
    </source>
</reference>
<dbReference type="PANTHER" id="PTHR11061:SF30">
    <property type="entry name" value="TRNA (URACIL(54)-C(5))-METHYLTRANSFERASE"/>
    <property type="match status" value="1"/>
</dbReference>
<dbReference type="EMBL" id="REFO01000010">
    <property type="protein sequence ID" value="RMA97599.1"/>
    <property type="molecule type" value="Genomic_DNA"/>
</dbReference>
<dbReference type="InterPro" id="IPR012340">
    <property type="entry name" value="NA-bd_OB-fold"/>
</dbReference>
<gene>
    <name evidence="7" type="ORF">CLV39_0218</name>
</gene>
<keyword evidence="2 4" id="KW-0808">Transferase</keyword>
<keyword evidence="1 4" id="KW-0489">Methyltransferase</keyword>
<evidence type="ECO:0000313" key="7">
    <source>
        <dbReference type="EMBL" id="RMA97599.1"/>
    </source>
</evidence>
<feature type="binding site" evidence="4">
    <location>
        <position position="274"/>
    </location>
    <ligand>
        <name>S-adenosyl-L-methionine</name>
        <dbReference type="ChEBI" id="CHEBI:59789"/>
    </ligand>
</feature>
<comment type="similarity">
    <text evidence="4">Belongs to the class I-like SAM-binding methyltransferase superfamily. RNA M5U methyltransferase family.</text>
</comment>
<dbReference type="OrthoDB" id="9804590at2"/>
<evidence type="ECO:0000256" key="1">
    <source>
        <dbReference type="ARBA" id="ARBA00022603"/>
    </source>
</evidence>
<evidence type="ECO:0000313" key="8">
    <source>
        <dbReference type="Proteomes" id="UP000280842"/>
    </source>
</evidence>
<dbReference type="PROSITE" id="PS51687">
    <property type="entry name" value="SAM_MT_RNA_M5U"/>
    <property type="match status" value="1"/>
</dbReference>
<dbReference type="InterPro" id="IPR030390">
    <property type="entry name" value="MeTrfase_TrmA_AS"/>
</dbReference>
<dbReference type="Pfam" id="PF01938">
    <property type="entry name" value="TRAM"/>
    <property type="match status" value="1"/>
</dbReference>
<dbReference type="CDD" id="cd02440">
    <property type="entry name" value="AdoMet_MTases"/>
    <property type="match status" value="1"/>
</dbReference>
<feature type="domain" description="TRAM" evidence="6">
    <location>
        <begin position="3"/>
        <end position="48"/>
    </location>
</feature>
<dbReference type="SUPFAM" id="SSF50249">
    <property type="entry name" value="Nucleic acid-binding proteins"/>
    <property type="match status" value="1"/>
</dbReference>
<name>A0A3M0BMV7_9AQUI</name>
<protein>
    <submittedName>
        <fullName evidence="7">23S rRNA (Uracil1939-C5)-methyltransferase</fullName>
    </submittedName>
</protein>
<feature type="active site" description="Nucleophile" evidence="4">
    <location>
        <position position="369"/>
    </location>
</feature>
<dbReference type="PROSITE" id="PS01230">
    <property type="entry name" value="TRMA_1"/>
    <property type="match status" value="1"/>
</dbReference>
<dbReference type="Gene3D" id="3.40.50.150">
    <property type="entry name" value="Vaccinia Virus protein VP39"/>
    <property type="match status" value="1"/>
</dbReference>
<keyword evidence="3 4" id="KW-0949">S-adenosyl-L-methionine</keyword>
<feature type="binding site" evidence="4">
    <location>
        <position position="247"/>
    </location>
    <ligand>
        <name>S-adenosyl-L-methionine</name>
        <dbReference type="ChEBI" id="CHEBI:59789"/>
    </ligand>
</feature>
<feature type="active site" evidence="5">
    <location>
        <position position="369"/>
    </location>
</feature>
<dbReference type="SUPFAM" id="SSF53335">
    <property type="entry name" value="S-adenosyl-L-methionine-dependent methyltransferases"/>
    <property type="match status" value="1"/>
</dbReference>
<dbReference type="InterPro" id="IPR029063">
    <property type="entry name" value="SAM-dependent_MTases_sf"/>
</dbReference>
<dbReference type="Gene3D" id="2.40.50.1070">
    <property type="match status" value="1"/>
</dbReference>
<dbReference type="Gene3D" id="2.40.50.140">
    <property type="entry name" value="Nucleic acid-binding proteins"/>
    <property type="match status" value="1"/>
</dbReference>
<comment type="caution">
    <text evidence="7">The sequence shown here is derived from an EMBL/GenBank/DDBJ whole genome shotgun (WGS) entry which is preliminary data.</text>
</comment>
<dbReference type="GO" id="GO:0070475">
    <property type="term" value="P:rRNA base methylation"/>
    <property type="evidence" value="ECO:0007669"/>
    <property type="project" value="TreeGrafter"/>
</dbReference>
<feature type="binding site" evidence="4">
    <location>
        <position position="341"/>
    </location>
    <ligand>
        <name>S-adenosyl-L-methionine</name>
        <dbReference type="ChEBI" id="CHEBI:59789"/>
    </ligand>
</feature>
<accession>A0A3M0BMV7</accession>
<keyword evidence="8" id="KW-1185">Reference proteome</keyword>